<sequence>MTLPEIRRSNLFATCLRCDDEPDINKILFYFSYEHFYVLYCKFWELDSDHDQFIGKADLARYGTGALSQKTLDRIFTQIPRKFASTRPGTMCYDDFIWFLLSEEDKTTDTSLTYWFRLCDLDGDGVISAYEMEYFYEEQEKRLAQQDSELVKFSDILTQMTDMIHPVQGGRITLADLKRCKLGNNLFNILTNVTKFIIFETRDPFGTRPDTEFTDWDRFAQVEYEKLASEEAPLANEEAPQDVNDAADLEQPAPALGA</sequence>
<dbReference type="InterPro" id="IPR018247">
    <property type="entry name" value="EF_Hand_1_Ca_BS"/>
</dbReference>
<proteinExistence type="predicted"/>
<keyword evidence="5" id="KW-1185">Reference proteome</keyword>
<dbReference type="Gene3D" id="1.10.238.10">
    <property type="entry name" value="EF-hand"/>
    <property type="match status" value="1"/>
</dbReference>
<accession>A0ABQ8UUH0</accession>
<keyword evidence="1" id="KW-0106">Calcium</keyword>
<dbReference type="Gene3D" id="1.10.238.220">
    <property type="match status" value="1"/>
</dbReference>
<dbReference type="PANTHER" id="PTHR14095:SF0">
    <property type="entry name" value="MIP22305P"/>
    <property type="match status" value="1"/>
</dbReference>
<evidence type="ECO:0000256" key="1">
    <source>
        <dbReference type="ARBA" id="ARBA00022837"/>
    </source>
</evidence>
<dbReference type="SUPFAM" id="SSF47473">
    <property type="entry name" value="EF-hand"/>
    <property type="match status" value="1"/>
</dbReference>
<dbReference type="PROSITE" id="PS50222">
    <property type="entry name" value="EF_HAND_2"/>
    <property type="match status" value="1"/>
</dbReference>
<reference evidence="4" key="1">
    <citation type="journal article" date="2022" name="bioRxiv">
        <title>Genomics of Preaxostyla Flagellates Illuminates Evolutionary Transitions and the Path Towards Mitochondrial Loss.</title>
        <authorList>
            <person name="Novak L.V.F."/>
            <person name="Treitli S.C."/>
            <person name="Pyrih J."/>
            <person name="Halakuc P."/>
            <person name="Pipaliya S.V."/>
            <person name="Vacek V."/>
            <person name="Brzon O."/>
            <person name="Soukal P."/>
            <person name="Eme L."/>
            <person name="Dacks J.B."/>
            <person name="Karnkowska A."/>
            <person name="Elias M."/>
            <person name="Hampl V."/>
        </authorList>
    </citation>
    <scope>NUCLEOTIDE SEQUENCE</scope>
    <source>
        <strain evidence="4">RCP-MX</strain>
    </source>
</reference>
<dbReference type="PANTHER" id="PTHR14095">
    <property type="entry name" value="PHOSPHATASE 2A REGULATORY SUBUNIT-RELATED"/>
    <property type="match status" value="1"/>
</dbReference>
<dbReference type="Pfam" id="PF13499">
    <property type="entry name" value="EF-hand_7"/>
    <property type="match status" value="1"/>
</dbReference>
<name>A0ABQ8UUH0_9EUKA</name>
<evidence type="ECO:0000313" key="5">
    <source>
        <dbReference type="Proteomes" id="UP001141327"/>
    </source>
</evidence>
<feature type="region of interest" description="Disordered" evidence="2">
    <location>
        <begin position="230"/>
        <end position="258"/>
    </location>
</feature>
<feature type="domain" description="EF-hand" evidence="3">
    <location>
        <begin position="107"/>
        <end position="142"/>
    </location>
</feature>
<evidence type="ECO:0000259" key="3">
    <source>
        <dbReference type="PROSITE" id="PS50222"/>
    </source>
</evidence>
<evidence type="ECO:0000256" key="2">
    <source>
        <dbReference type="SAM" id="MobiDB-lite"/>
    </source>
</evidence>
<dbReference type="PROSITE" id="PS00018">
    <property type="entry name" value="EF_HAND_1"/>
    <property type="match status" value="2"/>
</dbReference>
<dbReference type="InterPro" id="IPR002048">
    <property type="entry name" value="EF_hand_dom"/>
</dbReference>
<organism evidence="4 5">
    <name type="scientific">Paratrimastix pyriformis</name>
    <dbReference type="NCBI Taxonomy" id="342808"/>
    <lineage>
        <taxon>Eukaryota</taxon>
        <taxon>Metamonada</taxon>
        <taxon>Preaxostyla</taxon>
        <taxon>Paratrimastigidae</taxon>
        <taxon>Paratrimastix</taxon>
    </lineage>
</organism>
<dbReference type="EMBL" id="JAPMOS010000004">
    <property type="protein sequence ID" value="KAJ4462003.1"/>
    <property type="molecule type" value="Genomic_DNA"/>
</dbReference>
<gene>
    <name evidence="4" type="ORF">PAPYR_1160</name>
</gene>
<comment type="caution">
    <text evidence="4">The sequence shown here is derived from an EMBL/GenBank/DDBJ whole genome shotgun (WGS) entry which is preliminary data.</text>
</comment>
<protein>
    <submittedName>
        <fullName evidence="4">Serine/threonine protein phosphatase 2A regulatory subunit B''beta</fullName>
    </submittedName>
</protein>
<dbReference type="Proteomes" id="UP001141327">
    <property type="component" value="Unassembled WGS sequence"/>
</dbReference>
<dbReference type="InterPro" id="IPR011992">
    <property type="entry name" value="EF-hand-dom_pair"/>
</dbReference>
<evidence type="ECO:0000313" key="4">
    <source>
        <dbReference type="EMBL" id="KAJ4462003.1"/>
    </source>
</evidence>